<gene>
    <name evidence="5" type="ORF">M998_0048</name>
</gene>
<sequence length="118" mass="13546">MTDTIKIYHNPRCSKSRETLSLLEDKGITPTVIEYLKTPPSVSEIKKLLKMLGFKDARQLMRTKETLYKELSLNDDSLTQEQLIKAMHENPKLIERPIVVNGEKAKLGRPPEQVTEIL</sequence>
<dbReference type="InterPro" id="IPR036249">
    <property type="entry name" value="Thioredoxin-like_sf"/>
</dbReference>
<comment type="similarity">
    <text evidence="1 3 4">Belongs to the ArsC family.</text>
</comment>
<dbReference type="NCBIfam" id="TIGR00014">
    <property type="entry name" value="arsC"/>
    <property type="match status" value="1"/>
</dbReference>
<dbReference type="EMBL" id="LXEW01000003">
    <property type="protein sequence ID" value="OAT54899.1"/>
    <property type="molecule type" value="Genomic_DNA"/>
</dbReference>
<dbReference type="InterPro" id="IPR006660">
    <property type="entry name" value="Arsenate_reductase-like"/>
</dbReference>
<evidence type="ECO:0000313" key="6">
    <source>
        <dbReference type="Proteomes" id="UP000078224"/>
    </source>
</evidence>
<dbReference type="PANTHER" id="PTHR30041:SF4">
    <property type="entry name" value="ARSENATE REDUCTASE"/>
    <property type="match status" value="1"/>
</dbReference>
<keyword evidence="2 4" id="KW-0560">Oxidoreductase</keyword>
<evidence type="ECO:0000256" key="4">
    <source>
        <dbReference type="RuleBase" id="RU362029"/>
    </source>
</evidence>
<dbReference type="EC" id="1.20.4.1" evidence="4"/>
<dbReference type="GO" id="GO:0008794">
    <property type="term" value="F:arsenate reductase (glutaredoxin) activity"/>
    <property type="evidence" value="ECO:0007669"/>
    <property type="project" value="UniProtKB-UniRule"/>
</dbReference>
<dbReference type="PROSITE" id="PS51353">
    <property type="entry name" value="ARSC"/>
    <property type="match status" value="1"/>
</dbReference>
<dbReference type="PANTHER" id="PTHR30041">
    <property type="entry name" value="ARSENATE REDUCTASE"/>
    <property type="match status" value="1"/>
</dbReference>
<protein>
    <recommendedName>
        <fullName evidence="4">Arsenate reductase</fullName>
        <ecNumber evidence="4">1.20.4.1</ecNumber>
    </recommendedName>
</protein>
<dbReference type="AlphaFoldDB" id="A0A1B7K431"/>
<accession>A0A1B7K431</accession>
<dbReference type="OrthoDB" id="9790554at2"/>
<keyword evidence="6" id="KW-1185">Reference proteome</keyword>
<organism evidence="5 6">
    <name type="scientific">Providencia heimbachae ATCC 35613</name>
    <dbReference type="NCBI Taxonomy" id="1354272"/>
    <lineage>
        <taxon>Bacteria</taxon>
        <taxon>Pseudomonadati</taxon>
        <taxon>Pseudomonadota</taxon>
        <taxon>Gammaproteobacteria</taxon>
        <taxon>Enterobacterales</taxon>
        <taxon>Morganellaceae</taxon>
        <taxon>Providencia</taxon>
    </lineage>
</organism>
<proteinExistence type="inferred from homology"/>
<comment type="caution">
    <text evidence="5">The sequence shown here is derived from an EMBL/GenBank/DDBJ whole genome shotgun (WGS) entry which is preliminary data.</text>
</comment>
<comment type="catalytic activity">
    <reaction evidence="4">
        <text>[glutaredoxin]-dithiol + arsenate + glutathione + H(+) = glutathionyl-S-S-[glutaredoxin] + arsenite + H2O</text>
        <dbReference type="Rhea" id="RHEA:22016"/>
        <dbReference type="Rhea" id="RHEA-COMP:10729"/>
        <dbReference type="Rhea" id="RHEA-COMP:17668"/>
        <dbReference type="ChEBI" id="CHEBI:15377"/>
        <dbReference type="ChEBI" id="CHEBI:15378"/>
        <dbReference type="ChEBI" id="CHEBI:29242"/>
        <dbReference type="ChEBI" id="CHEBI:29950"/>
        <dbReference type="ChEBI" id="CHEBI:48597"/>
        <dbReference type="ChEBI" id="CHEBI:57925"/>
        <dbReference type="ChEBI" id="CHEBI:146199"/>
        <dbReference type="EC" id="1.20.4.1"/>
    </reaction>
</comment>
<name>A0A1B7K431_9GAMM</name>
<dbReference type="Gene3D" id="3.40.30.10">
    <property type="entry name" value="Glutaredoxin"/>
    <property type="match status" value="1"/>
</dbReference>
<dbReference type="Proteomes" id="UP000078224">
    <property type="component" value="Unassembled WGS sequence"/>
</dbReference>
<evidence type="ECO:0000256" key="2">
    <source>
        <dbReference type="ARBA" id="ARBA00023002"/>
    </source>
</evidence>
<dbReference type="SUPFAM" id="SSF52833">
    <property type="entry name" value="Thioredoxin-like"/>
    <property type="match status" value="1"/>
</dbReference>
<evidence type="ECO:0000256" key="1">
    <source>
        <dbReference type="ARBA" id="ARBA00007198"/>
    </source>
</evidence>
<dbReference type="Pfam" id="PF03960">
    <property type="entry name" value="ArsC"/>
    <property type="match status" value="1"/>
</dbReference>
<dbReference type="PATRIC" id="fig|1354272.4.peg.52"/>
<evidence type="ECO:0000313" key="5">
    <source>
        <dbReference type="EMBL" id="OAT54899.1"/>
    </source>
</evidence>
<reference evidence="5 6" key="1">
    <citation type="submission" date="2016-04" db="EMBL/GenBank/DDBJ databases">
        <title>ATOL: Assembling a taxonomically balanced genome-scale reconstruction of the evolutionary history of the Enterobacteriaceae.</title>
        <authorList>
            <person name="Plunkett G.III."/>
            <person name="Neeno-Eckwall E.C."/>
            <person name="Glasner J.D."/>
            <person name="Perna N.T."/>
        </authorList>
    </citation>
    <scope>NUCLEOTIDE SEQUENCE [LARGE SCALE GENOMIC DNA]</scope>
    <source>
        <strain evidence="5 6">ATCC 35613</strain>
    </source>
</reference>
<evidence type="ECO:0000256" key="3">
    <source>
        <dbReference type="PROSITE-ProRule" id="PRU01282"/>
    </source>
</evidence>
<dbReference type="RefSeq" id="WP_068907084.1">
    <property type="nucleotide sequence ID" value="NZ_LXEW01000003.1"/>
</dbReference>
<dbReference type="InterPro" id="IPR006659">
    <property type="entry name" value="Arsenate_reductase"/>
</dbReference>
<dbReference type="CDD" id="cd03034">
    <property type="entry name" value="ArsC_ArsC"/>
    <property type="match status" value="1"/>
</dbReference>